<dbReference type="PRINTS" id="PR00700">
    <property type="entry name" value="PRTYPHPHTASE"/>
</dbReference>
<reference evidence="3 4" key="1">
    <citation type="journal article" date="2013" name="Nat. Genet.">
        <title>The genome of the hydatid tapeworm Echinococcus granulosus.</title>
        <authorList>
            <person name="Zheng H."/>
            <person name="Zhang W."/>
            <person name="Zhang L."/>
            <person name="Zhang Z."/>
            <person name="Li J."/>
            <person name="Lu G."/>
            <person name="Zhu Y."/>
            <person name="Wang Y."/>
            <person name="Huang Y."/>
            <person name="Liu J."/>
            <person name="Kang H."/>
            <person name="Chen J."/>
            <person name="Wang L."/>
            <person name="Chen A."/>
            <person name="Yu S."/>
            <person name="Gao Z."/>
            <person name="Jin L."/>
            <person name="Gu W."/>
            <person name="Wang Z."/>
            <person name="Zhao L."/>
            <person name="Shi B."/>
            <person name="Wen H."/>
            <person name="Lin R."/>
            <person name="Jones M.K."/>
            <person name="Brejova B."/>
            <person name="Vinar T."/>
            <person name="Zhao G."/>
            <person name="McManus D.P."/>
            <person name="Chen Z."/>
            <person name="Zhou Y."/>
            <person name="Wang S."/>
        </authorList>
    </citation>
    <scope>NUCLEOTIDE SEQUENCE [LARGE SCALE GENOMIC DNA]</scope>
</reference>
<dbReference type="PROSITE" id="PS50055">
    <property type="entry name" value="TYR_PHOSPHATASE_PTP"/>
    <property type="match status" value="1"/>
</dbReference>
<evidence type="ECO:0000313" key="3">
    <source>
        <dbReference type="EMBL" id="EUB61722.1"/>
    </source>
</evidence>
<evidence type="ECO:0000313" key="4">
    <source>
        <dbReference type="Proteomes" id="UP000019149"/>
    </source>
</evidence>
<dbReference type="InterPro" id="IPR050348">
    <property type="entry name" value="Protein-Tyr_Phosphatase"/>
</dbReference>
<dbReference type="PROSITE" id="PS50056">
    <property type="entry name" value="TYR_PHOSPHATASE_2"/>
    <property type="match status" value="1"/>
</dbReference>
<proteinExistence type="predicted"/>
<feature type="domain" description="Tyrosine specific protein phosphatases" evidence="2">
    <location>
        <begin position="1"/>
        <end position="63"/>
    </location>
</feature>
<dbReference type="RefSeq" id="XP_024352918.1">
    <property type="nucleotide sequence ID" value="XM_024492785.1"/>
</dbReference>
<sequence length="109" mass="12234">MGVECGPTVVHCSAGVGRTGTFMAARFLLDRLRTNPQNVDIVGTVLAMRKWRANLVQVWSQLQFLYNFIDFCLGKENLCMKPFAPVTRPLPVTPSKEKDLITFDAFNNV</sequence>
<comment type="caution">
    <text evidence="3">The sequence shown here is derived from an EMBL/GenBank/DDBJ whole genome shotgun (WGS) entry which is preliminary data.</text>
</comment>
<dbReference type="STRING" id="6210.W6UTM0"/>
<dbReference type="InterPro" id="IPR003595">
    <property type="entry name" value="Tyr_Pase_cat"/>
</dbReference>
<dbReference type="OrthoDB" id="10253954at2759"/>
<evidence type="ECO:0000259" key="2">
    <source>
        <dbReference type="PROSITE" id="PS50056"/>
    </source>
</evidence>
<dbReference type="Pfam" id="PF00102">
    <property type="entry name" value="Y_phosphatase"/>
    <property type="match status" value="1"/>
</dbReference>
<dbReference type="InterPro" id="IPR000387">
    <property type="entry name" value="Tyr_Pase_dom"/>
</dbReference>
<dbReference type="SMART" id="SM00404">
    <property type="entry name" value="PTPc_motif"/>
    <property type="match status" value="1"/>
</dbReference>
<dbReference type="CTD" id="36339251"/>
<dbReference type="InterPro" id="IPR029021">
    <property type="entry name" value="Prot-tyrosine_phosphatase-like"/>
</dbReference>
<dbReference type="EMBL" id="APAU02000018">
    <property type="protein sequence ID" value="EUB61722.1"/>
    <property type="molecule type" value="Genomic_DNA"/>
</dbReference>
<name>W6UTM0_ECHGR</name>
<dbReference type="AlphaFoldDB" id="W6UTM0"/>
<organism evidence="3 4">
    <name type="scientific">Echinococcus granulosus</name>
    <name type="common">Hydatid tapeworm</name>
    <dbReference type="NCBI Taxonomy" id="6210"/>
    <lineage>
        <taxon>Eukaryota</taxon>
        <taxon>Metazoa</taxon>
        <taxon>Spiralia</taxon>
        <taxon>Lophotrochozoa</taxon>
        <taxon>Platyhelminthes</taxon>
        <taxon>Cestoda</taxon>
        <taxon>Eucestoda</taxon>
        <taxon>Cyclophyllidea</taxon>
        <taxon>Taeniidae</taxon>
        <taxon>Echinococcus</taxon>
        <taxon>Echinococcus granulosus group</taxon>
    </lineage>
</organism>
<accession>W6UTM0</accession>
<dbReference type="PROSITE" id="PS00383">
    <property type="entry name" value="TYR_PHOSPHATASE_1"/>
    <property type="match status" value="1"/>
</dbReference>
<dbReference type="Gene3D" id="3.90.190.10">
    <property type="entry name" value="Protein tyrosine phosphatase superfamily"/>
    <property type="match status" value="1"/>
</dbReference>
<dbReference type="GO" id="GO:0004725">
    <property type="term" value="F:protein tyrosine phosphatase activity"/>
    <property type="evidence" value="ECO:0007669"/>
    <property type="project" value="InterPro"/>
</dbReference>
<feature type="domain" description="Tyrosine-protein phosphatase" evidence="1">
    <location>
        <begin position="1"/>
        <end position="69"/>
    </location>
</feature>
<keyword evidence="4" id="KW-1185">Reference proteome</keyword>
<gene>
    <name evidence="3" type="ORF">EGR_03536</name>
</gene>
<dbReference type="SUPFAM" id="SSF52799">
    <property type="entry name" value="(Phosphotyrosine protein) phosphatases II"/>
    <property type="match status" value="1"/>
</dbReference>
<dbReference type="GeneID" id="36339251"/>
<dbReference type="PANTHER" id="PTHR19134">
    <property type="entry name" value="RECEPTOR-TYPE TYROSINE-PROTEIN PHOSPHATASE"/>
    <property type="match status" value="1"/>
</dbReference>
<dbReference type="Proteomes" id="UP000019149">
    <property type="component" value="Unassembled WGS sequence"/>
</dbReference>
<dbReference type="InterPro" id="IPR016130">
    <property type="entry name" value="Tyr_Pase_AS"/>
</dbReference>
<dbReference type="PANTHER" id="PTHR19134:SF449">
    <property type="entry name" value="TYROSINE-PROTEIN PHOSPHATASE 1"/>
    <property type="match status" value="1"/>
</dbReference>
<protein>
    <submittedName>
        <fullName evidence="3">Tyrosine-protein phosphatase non-receptor type 1</fullName>
    </submittedName>
</protein>
<dbReference type="InterPro" id="IPR000242">
    <property type="entry name" value="PTP_cat"/>
</dbReference>
<evidence type="ECO:0000259" key="1">
    <source>
        <dbReference type="PROSITE" id="PS50055"/>
    </source>
</evidence>
<dbReference type="KEGG" id="egl:EGR_03536"/>